<protein>
    <submittedName>
        <fullName evidence="2">Alpha-amylase family protein</fullName>
    </submittedName>
</protein>
<dbReference type="SUPFAM" id="SSF51445">
    <property type="entry name" value="(Trans)glycosidases"/>
    <property type="match status" value="1"/>
</dbReference>
<dbReference type="Pfam" id="PF08532">
    <property type="entry name" value="Glyco_hydro_42M"/>
    <property type="match status" value="1"/>
</dbReference>
<evidence type="ECO:0000313" key="3">
    <source>
        <dbReference type="Proteomes" id="UP001418796"/>
    </source>
</evidence>
<dbReference type="InterPro" id="IPR029062">
    <property type="entry name" value="Class_I_gatase-like"/>
</dbReference>
<dbReference type="InterPro" id="IPR028212">
    <property type="entry name" value="GHL6"/>
</dbReference>
<gene>
    <name evidence="2" type="ORF">MKY91_01715</name>
</gene>
<dbReference type="InterPro" id="IPR017853">
    <property type="entry name" value="GH"/>
</dbReference>
<keyword evidence="3" id="KW-1185">Reference proteome</keyword>
<name>A0ABU9VG16_9BACI</name>
<dbReference type="Pfam" id="PF14871">
    <property type="entry name" value="GHL6"/>
    <property type="match status" value="1"/>
</dbReference>
<dbReference type="EMBL" id="JBCITK010000001">
    <property type="protein sequence ID" value="MEN0641876.1"/>
    <property type="molecule type" value="Genomic_DNA"/>
</dbReference>
<dbReference type="InterPro" id="IPR013738">
    <property type="entry name" value="Beta_galactosidase_Trimer"/>
</dbReference>
<dbReference type="RefSeq" id="WP_343129052.1">
    <property type="nucleotide sequence ID" value="NZ_JBCITK010000001.1"/>
</dbReference>
<organism evidence="2 3">
    <name type="scientific">Alkalicoccobacillus gibsonii</name>
    <dbReference type="NCBI Taxonomy" id="79881"/>
    <lineage>
        <taxon>Bacteria</taxon>
        <taxon>Bacillati</taxon>
        <taxon>Bacillota</taxon>
        <taxon>Bacilli</taxon>
        <taxon>Bacillales</taxon>
        <taxon>Bacillaceae</taxon>
        <taxon>Alkalicoccobacillus</taxon>
    </lineage>
</organism>
<proteinExistence type="predicted"/>
<dbReference type="Gene3D" id="3.40.50.880">
    <property type="match status" value="1"/>
</dbReference>
<evidence type="ECO:0000259" key="1">
    <source>
        <dbReference type="Pfam" id="PF08532"/>
    </source>
</evidence>
<dbReference type="PANTHER" id="PTHR36447:SF2">
    <property type="entry name" value="BETA-GALACTOSIDASE YESZ"/>
    <property type="match status" value="1"/>
</dbReference>
<dbReference type="Proteomes" id="UP001418796">
    <property type="component" value="Unassembled WGS sequence"/>
</dbReference>
<evidence type="ECO:0000313" key="2">
    <source>
        <dbReference type="EMBL" id="MEN0641876.1"/>
    </source>
</evidence>
<dbReference type="CDD" id="cd03143">
    <property type="entry name" value="A4_beta-galactosidase_middle_domain"/>
    <property type="match status" value="1"/>
</dbReference>
<accession>A0ABU9VG16</accession>
<reference evidence="2 3" key="1">
    <citation type="submission" date="2024-03" db="EMBL/GenBank/DDBJ databases">
        <title>Bacilli Hybrid Assemblies.</title>
        <authorList>
            <person name="Kovac J."/>
        </authorList>
    </citation>
    <scope>NUCLEOTIDE SEQUENCE [LARGE SCALE GENOMIC DNA]</scope>
    <source>
        <strain evidence="2 3">FSL R7-0666</strain>
    </source>
</reference>
<dbReference type="InterPro" id="IPR003476">
    <property type="entry name" value="Glyco_hydro_42"/>
</dbReference>
<dbReference type="PANTHER" id="PTHR36447">
    <property type="entry name" value="BETA-GALACTOSIDASE GANA"/>
    <property type="match status" value="1"/>
</dbReference>
<comment type="caution">
    <text evidence="2">The sequence shown here is derived from an EMBL/GenBank/DDBJ whole genome shotgun (WGS) entry which is preliminary data.</text>
</comment>
<feature type="domain" description="Beta-galactosidase trimerisation" evidence="1">
    <location>
        <begin position="365"/>
        <end position="570"/>
    </location>
</feature>
<dbReference type="SUPFAM" id="SSF52317">
    <property type="entry name" value="Class I glutamine amidotransferase-like"/>
    <property type="match status" value="1"/>
</dbReference>
<dbReference type="Gene3D" id="3.20.20.80">
    <property type="entry name" value="Glycosidases"/>
    <property type="match status" value="1"/>
</dbReference>
<sequence length="690" mass="78726">MDQQMYQKDSDFWKTRFRLIQPNLRKIDAIHLDVHSLLNEVKEYGANAILINGGGIVAWYPTTNAYQKTNEFMQGDFLGEAIEAAHQAGIKVLVRMDVSKSYPHLLETHPDWFRRDAEGRVIKHWEMLTTCPTGPYWENYNFRVVEELLKKYQADGIFYNAFNYLKCYCKRCQSLFKDKTGFDLPLHEDWESPSWRAYVQYRYEHHADYNERLAEFIDEVSPGTVLTIDTNITSDSYKGIRESGWYTSSFSKGNGCITSEAFHFVDRPYPKWLYWAGEEVKIGNHLKQTSIILSYSKSIYSRRSAQPAVQFGYDLMQIAANGGAPFVALSGAFDQDDKQTLPIIKKIFNYIKTFEQEYQTMKPKADVAILYSQRSADYYGRENPSERWQAHYRGMYEMMVESHIPFTVLHEGCLSNERLQSYSCLLLPNIAALSDEEAAVIDKYVESGGHIIATFETGLYDGEGLRRSKQVLECIGREMGEFAQDSYSYLKVEDSFLIEEYPETDVLMCTGDFLNTKERKGASKQVGEDLYGIPSVRNTTPEFAYWEEVSTTPGLTLHSYGEGSVAYLPWSPDKLYHLLGIHEYKSLIKGLVKQNCGSLTIKCLAPSGVECLIASRDSGGYIVHLINAVGTQGKPLTETVTVSNIQLMVKGTFESARSLTTGNMYPINHEDEYSILVVDHLELFEAIVVE</sequence>